<evidence type="ECO:0000313" key="2">
    <source>
        <dbReference type="EMBL" id="KAA1378295.1"/>
    </source>
</evidence>
<dbReference type="InterPro" id="IPR028087">
    <property type="entry name" value="Tad_N"/>
</dbReference>
<evidence type="ECO:0000313" key="3">
    <source>
        <dbReference type="Proteomes" id="UP001515100"/>
    </source>
</evidence>
<dbReference type="OrthoDB" id="3747724at2"/>
<sequence length="132" mass="14281">MRRDEGTITVMTIGFLLFLGLLAAVVVNASAAFLQRQQLDNLADGAARSAADGLSTDVFYRTGQVELDGSQAQRLVRSYVSRSGVRVVRVVTDGDEVRVRLERTVDLALAPPGFRSRTTIVSEATASLRVAR</sequence>
<dbReference type="Pfam" id="PF13400">
    <property type="entry name" value="Tad"/>
    <property type="match status" value="1"/>
</dbReference>
<organism evidence="2 3">
    <name type="scientific">Aeromicrobium fastidiosum</name>
    <dbReference type="NCBI Taxonomy" id="52699"/>
    <lineage>
        <taxon>Bacteria</taxon>
        <taxon>Bacillati</taxon>
        <taxon>Actinomycetota</taxon>
        <taxon>Actinomycetes</taxon>
        <taxon>Propionibacteriales</taxon>
        <taxon>Nocardioidaceae</taxon>
        <taxon>Aeromicrobium</taxon>
    </lineage>
</organism>
<accession>A0A641APW8</accession>
<evidence type="ECO:0000259" key="1">
    <source>
        <dbReference type="Pfam" id="PF13400"/>
    </source>
</evidence>
<feature type="domain" description="Putative Flp pilus-assembly TadG-like N-terminal" evidence="1">
    <location>
        <begin position="6"/>
        <end position="52"/>
    </location>
</feature>
<reference evidence="2" key="1">
    <citation type="submission" date="2019-09" db="EMBL/GenBank/DDBJ databases">
        <authorList>
            <person name="Li J."/>
        </authorList>
    </citation>
    <scope>NUCLEOTIDE SEQUENCE [LARGE SCALE GENOMIC DNA]</scope>
    <source>
        <strain evidence="2">NRBC 14897</strain>
    </source>
</reference>
<dbReference type="AlphaFoldDB" id="A0A641APW8"/>
<keyword evidence="3" id="KW-1185">Reference proteome</keyword>
<protein>
    <recommendedName>
        <fullName evidence="1">Putative Flp pilus-assembly TadG-like N-terminal domain-containing protein</fullName>
    </recommendedName>
</protein>
<dbReference type="RefSeq" id="WP_129182947.1">
    <property type="nucleotide sequence ID" value="NZ_JAGIOG010000001.1"/>
</dbReference>
<gene>
    <name evidence="2" type="ORF">ESP62_007930</name>
</gene>
<name>A0A641APW8_9ACTN</name>
<proteinExistence type="predicted"/>
<dbReference type="EMBL" id="SDPP02000002">
    <property type="protein sequence ID" value="KAA1378295.1"/>
    <property type="molecule type" value="Genomic_DNA"/>
</dbReference>
<dbReference type="Proteomes" id="UP001515100">
    <property type="component" value="Unassembled WGS sequence"/>
</dbReference>
<comment type="caution">
    <text evidence="2">The sequence shown here is derived from an EMBL/GenBank/DDBJ whole genome shotgun (WGS) entry which is preliminary data.</text>
</comment>